<dbReference type="PROSITE" id="PS52048">
    <property type="entry name" value="UCH_DOMAIN"/>
    <property type="match status" value="1"/>
</dbReference>
<protein>
    <recommendedName>
        <fullName evidence="3">ubiquitinyl hydrolase 1</fullName>
        <ecNumber evidence="3">3.4.19.12</ecNumber>
    </recommendedName>
</protein>
<evidence type="ECO:0000256" key="2">
    <source>
        <dbReference type="ARBA" id="ARBA00009326"/>
    </source>
</evidence>
<name>A0A1D2VDR3_9ASCO</name>
<feature type="compositionally biased region" description="Low complexity" evidence="9">
    <location>
        <begin position="691"/>
        <end position="722"/>
    </location>
</feature>
<dbReference type="Proteomes" id="UP000095038">
    <property type="component" value="Unassembled WGS sequence"/>
</dbReference>
<gene>
    <name evidence="11" type="ORF">ASCRUDRAFT_9298</name>
</gene>
<dbReference type="InterPro" id="IPR036959">
    <property type="entry name" value="Peptidase_C12_UCH_sf"/>
</dbReference>
<comment type="caution">
    <text evidence="8">Lacks conserved residue(s) required for the propagation of feature annotation.</text>
</comment>
<evidence type="ECO:0000256" key="3">
    <source>
        <dbReference type="ARBA" id="ARBA00012759"/>
    </source>
</evidence>
<organism evidence="11 12">
    <name type="scientific">Ascoidea rubescens DSM 1968</name>
    <dbReference type="NCBI Taxonomy" id="1344418"/>
    <lineage>
        <taxon>Eukaryota</taxon>
        <taxon>Fungi</taxon>
        <taxon>Dikarya</taxon>
        <taxon>Ascomycota</taxon>
        <taxon>Saccharomycotina</taxon>
        <taxon>Saccharomycetes</taxon>
        <taxon>Ascoideaceae</taxon>
        <taxon>Ascoidea</taxon>
    </lineage>
</organism>
<evidence type="ECO:0000256" key="9">
    <source>
        <dbReference type="SAM" id="MobiDB-lite"/>
    </source>
</evidence>
<keyword evidence="4" id="KW-0645">Protease</keyword>
<feature type="region of interest" description="Disordered" evidence="9">
    <location>
        <begin position="497"/>
        <end position="519"/>
    </location>
</feature>
<dbReference type="SUPFAM" id="SSF54001">
    <property type="entry name" value="Cysteine proteinases"/>
    <property type="match status" value="2"/>
</dbReference>
<evidence type="ECO:0000256" key="6">
    <source>
        <dbReference type="ARBA" id="ARBA00022801"/>
    </source>
</evidence>
<feature type="domain" description="UCH catalytic" evidence="10">
    <location>
        <begin position="17"/>
        <end position="334"/>
    </location>
</feature>
<dbReference type="EC" id="3.4.19.12" evidence="3"/>
<comment type="similarity">
    <text evidence="2 8">Belongs to the peptidase C12 family.</text>
</comment>
<dbReference type="InParanoid" id="A0A1D2VDR3"/>
<dbReference type="Gene3D" id="3.40.532.10">
    <property type="entry name" value="Peptidase C12, ubiquitin carboxyl-terminal hydrolase"/>
    <property type="match status" value="2"/>
</dbReference>
<feature type="compositionally biased region" description="Basic residues" evidence="9">
    <location>
        <begin position="780"/>
        <end position="794"/>
    </location>
</feature>
<keyword evidence="6" id="KW-0378">Hydrolase</keyword>
<dbReference type="GO" id="GO:0006511">
    <property type="term" value="P:ubiquitin-dependent protein catabolic process"/>
    <property type="evidence" value="ECO:0007669"/>
    <property type="project" value="InterPro"/>
</dbReference>
<keyword evidence="5" id="KW-0833">Ubl conjugation pathway</keyword>
<dbReference type="OrthoDB" id="1924260at2759"/>
<evidence type="ECO:0000256" key="5">
    <source>
        <dbReference type="ARBA" id="ARBA00022786"/>
    </source>
</evidence>
<evidence type="ECO:0000259" key="10">
    <source>
        <dbReference type="PROSITE" id="PS52048"/>
    </source>
</evidence>
<evidence type="ECO:0000256" key="1">
    <source>
        <dbReference type="ARBA" id="ARBA00000707"/>
    </source>
</evidence>
<sequence>MDIDIDDDNSMSYASTGWDNPDANPFFYNKIIQMFNINDVEFEDIFKLDFQDFDSFDPIHAVIFVFKYTFRDRLFDPPSIGTYYYNDSSNDYKSENNDIFFINQINNPINNILQNNVLFNLANSSPDSLNISNNNYFFKNNKITLIQTILNVLLNLDHKIKLNPNLLFFKNLINQLNYYSNNKFYPNLSLLIDFYNSITSADSNTPDEPKTPIIQDLFDQINSNDLENDESIDNLHFVAFFKKNNQIFELDVLKEAPIYHGYLPLNTISNSELDQRSINKLFYNSLISILKAKINHFNNFQLFKNFENEIEHYYFDNYFKNQHQLRFKLLAIVPDQLSFLKNLNDEIGLQNKLSKIKNDQILYNNIQNNTDSTNYINFISSLTRKFLAINNNIQWDSFKLNFNQSNSSNCNFSPYYTLNDFKKFNPNKIKSIDYITYHNAYVSHFHHLYSPFITFNNIPTTNINTNINSTISSTINSTINSQYDINYKCYIPNVVNTNDDDNNYQDNQDNRDNQNNRNNQDIQDYQDYQVNQNYQADQNYQVDQNIQVNQDYQNYQADQAHRNYQADLDNLYLKNIRIPKISAPINYHNETKIENANQSSFIDHYNNNFINSTKVVPENNYILKPNHNHKVSNHNKHISKGSFKKYIPLVIVKPKTPIKKPFPLVIISNKHTNDNNSISTSPKKINLNRESQSQSRSRSKSQSQSQSQPPSQSPSKSNSGSQATSSDESDKDYIQFDSNYVTFVDVSPSVEEETTHNNPSVNEETTQNNSFASNENAYSRSKKRIQRLYRSKRN</sequence>
<accession>A0A1D2VDR3</accession>
<comment type="catalytic activity">
    <reaction evidence="1">
        <text>Thiol-dependent hydrolysis of ester, thioester, amide, peptide and isopeptide bonds formed by the C-terminal Gly of ubiquitin (a 76-residue protein attached to proteins as an intracellular targeting signal).</text>
        <dbReference type="EC" id="3.4.19.12"/>
    </reaction>
</comment>
<keyword evidence="12" id="KW-1185">Reference proteome</keyword>
<proteinExistence type="inferred from homology"/>
<feature type="region of interest" description="Disordered" evidence="9">
    <location>
        <begin position="670"/>
        <end position="730"/>
    </location>
</feature>
<evidence type="ECO:0000256" key="8">
    <source>
        <dbReference type="PROSITE-ProRule" id="PRU01393"/>
    </source>
</evidence>
<dbReference type="GO" id="GO:0016579">
    <property type="term" value="P:protein deubiquitination"/>
    <property type="evidence" value="ECO:0007669"/>
    <property type="project" value="TreeGrafter"/>
</dbReference>
<dbReference type="RefSeq" id="XP_020045940.1">
    <property type="nucleotide sequence ID" value="XM_020195115.1"/>
</dbReference>
<dbReference type="InterPro" id="IPR038765">
    <property type="entry name" value="Papain-like_cys_pep_sf"/>
</dbReference>
<evidence type="ECO:0000313" key="11">
    <source>
        <dbReference type="EMBL" id="ODV59633.1"/>
    </source>
</evidence>
<dbReference type="GeneID" id="30968751"/>
<feature type="region of interest" description="Disordered" evidence="9">
    <location>
        <begin position="748"/>
        <end position="794"/>
    </location>
</feature>
<dbReference type="InterPro" id="IPR001578">
    <property type="entry name" value="Peptidase_C12_UCH"/>
</dbReference>
<dbReference type="EMBL" id="KV454485">
    <property type="protein sequence ID" value="ODV59633.1"/>
    <property type="molecule type" value="Genomic_DNA"/>
</dbReference>
<dbReference type="Pfam" id="PF01088">
    <property type="entry name" value="Peptidase_C12"/>
    <property type="match status" value="2"/>
</dbReference>
<dbReference type="STRING" id="1344418.A0A1D2VDR3"/>
<feature type="compositionally biased region" description="Polar residues" evidence="9">
    <location>
        <begin position="674"/>
        <end position="683"/>
    </location>
</feature>
<evidence type="ECO:0000256" key="7">
    <source>
        <dbReference type="ARBA" id="ARBA00022807"/>
    </source>
</evidence>
<dbReference type="AlphaFoldDB" id="A0A1D2VDR3"/>
<dbReference type="GO" id="GO:0005737">
    <property type="term" value="C:cytoplasm"/>
    <property type="evidence" value="ECO:0007669"/>
    <property type="project" value="TreeGrafter"/>
</dbReference>
<keyword evidence="7" id="KW-0788">Thiol protease</keyword>
<dbReference type="PANTHER" id="PTHR10589">
    <property type="entry name" value="UBIQUITIN CARBOXYL-TERMINAL HYDROLASE"/>
    <property type="match status" value="1"/>
</dbReference>
<evidence type="ECO:0000256" key="4">
    <source>
        <dbReference type="ARBA" id="ARBA00022670"/>
    </source>
</evidence>
<dbReference type="GO" id="GO:0004843">
    <property type="term" value="F:cysteine-type deubiquitinase activity"/>
    <property type="evidence" value="ECO:0007669"/>
    <property type="project" value="UniProtKB-EC"/>
</dbReference>
<reference evidence="12" key="1">
    <citation type="submission" date="2016-05" db="EMBL/GenBank/DDBJ databases">
        <title>Comparative genomics of biotechnologically important yeasts.</title>
        <authorList>
            <consortium name="DOE Joint Genome Institute"/>
            <person name="Riley R."/>
            <person name="Haridas S."/>
            <person name="Wolfe K.H."/>
            <person name="Lopes M.R."/>
            <person name="Hittinger C.T."/>
            <person name="Goker M."/>
            <person name="Salamov A."/>
            <person name="Wisecaver J."/>
            <person name="Long T.M."/>
            <person name="Aerts A.L."/>
            <person name="Barry K."/>
            <person name="Choi C."/>
            <person name="Clum A."/>
            <person name="Coughlan A.Y."/>
            <person name="Deshpande S."/>
            <person name="Douglass A.P."/>
            <person name="Hanson S.J."/>
            <person name="Klenk H.-P."/>
            <person name="Labutti K."/>
            <person name="Lapidus A."/>
            <person name="Lindquist E."/>
            <person name="Lipzen A."/>
            <person name="Meier-Kolthoff J.P."/>
            <person name="Ohm R.A."/>
            <person name="Otillar R.P."/>
            <person name="Pangilinan J."/>
            <person name="Peng Y."/>
            <person name="Rokas A."/>
            <person name="Rosa C.A."/>
            <person name="Scheuner C."/>
            <person name="Sibirny A.A."/>
            <person name="Slot J.C."/>
            <person name="Stielow J.B."/>
            <person name="Sun H."/>
            <person name="Kurtzman C.P."/>
            <person name="Blackwell M."/>
            <person name="Grigoriev I.V."/>
            <person name="Jeffries T.W."/>
        </authorList>
    </citation>
    <scope>NUCLEOTIDE SEQUENCE [LARGE SCALE GENOMIC DNA]</scope>
    <source>
        <strain evidence="12">DSM 1968</strain>
    </source>
</reference>
<feature type="compositionally biased region" description="Polar residues" evidence="9">
    <location>
        <begin position="756"/>
        <end position="779"/>
    </location>
</feature>
<dbReference type="PANTHER" id="PTHR10589:SF16">
    <property type="entry name" value="UBIQUITIN CARBOXYL-TERMINAL HYDROLASE ISOZYME L5"/>
    <property type="match status" value="1"/>
</dbReference>
<evidence type="ECO:0000313" key="12">
    <source>
        <dbReference type="Proteomes" id="UP000095038"/>
    </source>
</evidence>